<dbReference type="PROSITE" id="PS00211">
    <property type="entry name" value="ABC_TRANSPORTER_1"/>
    <property type="match status" value="1"/>
</dbReference>
<dbReference type="Gene3D" id="2.40.50.140">
    <property type="entry name" value="Nucleic acid-binding proteins"/>
    <property type="match status" value="1"/>
</dbReference>
<dbReference type="GO" id="GO:0016887">
    <property type="term" value="F:ATP hydrolysis activity"/>
    <property type="evidence" value="ECO:0007669"/>
    <property type="project" value="InterPro"/>
</dbReference>
<dbReference type="InterPro" id="IPR012340">
    <property type="entry name" value="NA-bd_OB-fold"/>
</dbReference>
<dbReference type="SMART" id="SM00382">
    <property type="entry name" value="AAA"/>
    <property type="match status" value="1"/>
</dbReference>
<reference evidence="6" key="2">
    <citation type="submission" date="2022-11" db="EMBL/GenBank/DDBJ databases">
        <title>complete genomes of mycoplasma synoviae ZX313 strain and SD2 strain.</title>
        <authorList>
            <person name="Zhong Q."/>
        </authorList>
    </citation>
    <scope>NUCLEOTIDE SEQUENCE</scope>
    <source>
        <strain evidence="6">SD2</strain>
    </source>
</reference>
<evidence type="ECO:0000259" key="5">
    <source>
        <dbReference type="PROSITE" id="PS50893"/>
    </source>
</evidence>
<dbReference type="SUPFAM" id="SSF50331">
    <property type="entry name" value="MOP-like"/>
    <property type="match status" value="1"/>
</dbReference>
<evidence type="ECO:0000256" key="4">
    <source>
        <dbReference type="SAM" id="Coils"/>
    </source>
</evidence>
<dbReference type="GO" id="GO:0055052">
    <property type="term" value="C:ATP-binding cassette (ABC) transporter complex, substrate-binding subunit-containing"/>
    <property type="evidence" value="ECO:0007669"/>
    <property type="project" value="TreeGrafter"/>
</dbReference>
<feature type="coiled-coil region" evidence="4">
    <location>
        <begin position="283"/>
        <end position="313"/>
    </location>
</feature>
<dbReference type="Proteomes" id="UP001164481">
    <property type="component" value="Chromosome"/>
</dbReference>
<organism evidence="6 7">
    <name type="scientific">Mycoplasmopsis synoviae</name>
    <name type="common">Mycoplasma synoviae</name>
    <dbReference type="NCBI Taxonomy" id="2109"/>
    <lineage>
        <taxon>Bacteria</taxon>
        <taxon>Bacillati</taxon>
        <taxon>Mycoplasmatota</taxon>
        <taxon>Mycoplasmoidales</taxon>
        <taxon>Metamycoplasmataceae</taxon>
        <taxon>Mycoplasmopsis</taxon>
    </lineage>
</organism>
<evidence type="ECO:0000256" key="1">
    <source>
        <dbReference type="ARBA" id="ARBA00022448"/>
    </source>
</evidence>
<dbReference type="InterPro" id="IPR047641">
    <property type="entry name" value="ABC_transpr_MalK/UgpC-like"/>
</dbReference>
<dbReference type="GO" id="GO:0005524">
    <property type="term" value="F:ATP binding"/>
    <property type="evidence" value="ECO:0007669"/>
    <property type="project" value="UniProtKB-KW"/>
</dbReference>
<reference evidence="6" key="1">
    <citation type="submission" date="2022-10" db="EMBL/GenBank/DDBJ databases">
        <authorList>
            <person name="Wei X."/>
        </authorList>
    </citation>
    <scope>NUCLEOTIDE SEQUENCE</scope>
    <source>
        <strain evidence="6">SD2</strain>
    </source>
</reference>
<dbReference type="InterPro" id="IPR017871">
    <property type="entry name" value="ABC_transporter-like_CS"/>
</dbReference>
<dbReference type="PROSITE" id="PS50893">
    <property type="entry name" value="ABC_TRANSPORTER_2"/>
    <property type="match status" value="1"/>
</dbReference>
<keyword evidence="1" id="KW-0813">Transport</keyword>
<dbReference type="InterPro" id="IPR008995">
    <property type="entry name" value="Mo/tungstate-bd_C_term_dom"/>
</dbReference>
<protein>
    <submittedName>
        <fullName evidence="6">ATP-binding cassette domain-containing protein</fullName>
    </submittedName>
</protein>
<dbReference type="Pfam" id="PF00005">
    <property type="entry name" value="ABC_tran"/>
    <property type="match status" value="2"/>
</dbReference>
<keyword evidence="3 6" id="KW-0067">ATP-binding</keyword>
<gene>
    <name evidence="6" type="ORF">OIE46_01805</name>
</gene>
<dbReference type="InterPro" id="IPR003593">
    <property type="entry name" value="AAA+_ATPase"/>
</dbReference>
<keyword evidence="2" id="KW-0547">Nucleotide-binding</keyword>
<dbReference type="SUPFAM" id="SSF52540">
    <property type="entry name" value="P-loop containing nucleoside triphosphate hydrolases"/>
    <property type="match status" value="1"/>
</dbReference>
<dbReference type="Gene3D" id="2.40.50.100">
    <property type="match status" value="1"/>
</dbReference>
<dbReference type="PANTHER" id="PTHR43875">
    <property type="entry name" value="MALTODEXTRIN IMPORT ATP-BINDING PROTEIN MSMX"/>
    <property type="match status" value="1"/>
</dbReference>
<evidence type="ECO:0000313" key="6">
    <source>
        <dbReference type="EMBL" id="UZW64782.1"/>
    </source>
</evidence>
<evidence type="ECO:0000313" key="7">
    <source>
        <dbReference type="Proteomes" id="UP001164481"/>
    </source>
</evidence>
<dbReference type="Gene3D" id="3.40.50.300">
    <property type="entry name" value="P-loop containing nucleotide triphosphate hydrolases"/>
    <property type="match status" value="2"/>
</dbReference>
<dbReference type="EMBL" id="CP107525">
    <property type="protein sequence ID" value="UZW64782.1"/>
    <property type="molecule type" value="Genomic_DNA"/>
</dbReference>
<dbReference type="PANTHER" id="PTHR43875:SF1">
    <property type="entry name" value="OSMOPROTECTIVE COMPOUNDS UPTAKE ATP-BINDING PROTEIN GGTA"/>
    <property type="match status" value="1"/>
</dbReference>
<dbReference type="RefSeq" id="WP_239611044.1">
    <property type="nucleotide sequence ID" value="NZ_CP069379.1"/>
</dbReference>
<feature type="domain" description="ABC transporter" evidence="5">
    <location>
        <begin position="45"/>
        <end position="565"/>
    </location>
</feature>
<evidence type="ECO:0000256" key="3">
    <source>
        <dbReference type="ARBA" id="ARBA00022840"/>
    </source>
</evidence>
<sequence length="691" mass="80471">MLNTIKKLLKQVNLNKLQVTDEDMAALKKYREIYDKQHEKDISSIELKNLNIDFGETLAVDNVSFKIPEGKLITLLGPSGCGKTTTLNAIAGLLTPTSGKILFRGKDVTHFTPQKRKLGFVFQNYALYPHLSVYSNITFPLKNDENWKNKTFMKRIKARMDIDLLYLEDMNVPKAELEELKNSFLRWRFIKNELEYQNSVLYAKLSDDLEKAHSEYKLESVKYNAKKTLSAKKTLEEQKKAKEEYNFASKKVADDYKLAKQNNIVETSWKDASFLSDSKFNFKLDLKTDLETKKTQVKELKDLLKELRSKELKEYSYWDRKKLLKLVLKLTQDLLKLNFALENQQLSTVDKQNLALKLEAYKKAKEDFKKILDENQEYKTLKTHLKRLPLVAEKVFFDKWRELRKHLEGKNLKEFQNSWSEEKHEKLKEYSKDNVSLKKAIHNEVMEVAKRVEITKILQKKPTRLSGGQQQRVSIARAIVKKPDILLMDEPLSNLDAKLRISTRQWIRQIQQSLKITTVFVTHDQEEAMSISDIVICMDFGKVKQIGSPIELYNKPNNLFVAKFLGMPEMGLFPATFEKNKIKVNNLTLKNKFKVANKDFADLQIGVRAEDFVLHRYKKDSDFSGRIIVKENFGKESKLVVEIENVGNVNFLVSNDANYKLYDEIHFSLPVNKLHVFDSLTSERLEYEVAS</sequence>
<evidence type="ECO:0000256" key="2">
    <source>
        <dbReference type="ARBA" id="ARBA00022741"/>
    </source>
</evidence>
<proteinExistence type="predicted"/>
<dbReference type="InterPro" id="IPR003439">
    <property type="entry name" value="ABC_transporter-like_ATP-bd"/>
</dbReference>
<dbReference type="InterPro" id="IPR027417">
    <property type="entry name" value="P-loop_NTPase"/>
</dbReference>
<accession>A0AAX3F304</accession>
<name>A0AAX3F304_MYCSY</name>
<keyword evidence="4" id="KW-0175">Coiled coil</keyword>
<dbReference type="AlphaFoldDB" id="A0AAX3F304"/>
<feature type="coiled-coil region" evidence="4">
    <location>
        <begin position="351"/>
        <end position="381"/>
    </location>
</feature>